<feature type="non-terminal residue" evidence="1">
    <location>
        <position position="1"/>
    </location>
</feature>
<gene>
    <name evidence="1" type="ORF">KUCAC02_014622</name>
</gene>
<accession>A0ACB9WEG6</accession>
<organism evidence="1 2">
    <name type="scientific">Chaenocephalus aceratus</name>
    <name type="common">Blackfin icefish</name>
    <name type="synonym">Chaenichthys aceratus</name>
    <dbReference type="NCBI Taxonomy" id="36190"/>
    <lineage>
        <taxon>Eukaryota</taxon>
        <taxon>Metazoa</taxon>
        <taxon>Chordata</taxon>
        <taxon>Craniata</taxon>
        <taxon>Vertebrata</taxon>
        <taxon>Euteleostomi</taxon>
        <taxon>Actinopterygii</taxon>
        <taxon>Neopterygii</taxon>
        <taxon>Teleostei</taxon>
        <taxon>Neoteleostei</taxon>
        <taxon>Acanthomorphata</taxon>
        <taxon>Eupercaria</taxon>
        <taxon>Perciformes</taxon>
        <taxon>Notothenioidei</taxon>
        <taxon>Channichthyidae</taxon>
        <taxon>Chaenocephalus</taxon>
    </lineage>
</organism>
<evidence type="ECO:0000313" key="1">
    <source>
        <dbReference type="EMBL" id="KAI4811746.1"/>
    </source>
</evidence>
<reference evidence="1" key="1">
    <citation type="submission" date="2022-05" db="EMBL/GenBank/DDBJ databases">
        <title>Chromosome-level genome of Chaenocephalus aceratus.</title>
        <authorList>
            <person name="Park H."/>
        </authorList>
    </citation>
    <scope>NUCLEOTIDE SEQUENCE</scope>
    <source>
        <strain evidence="1">KU_202001</strain>
    </source>
</reference>
<dbReference type="EMBL" id="CM043800">
    <property type="protein sequence ID" value="KAI4811746.1"/>
    <property type="molecule type" value="Genomic_DNA"/>
</dbReference>
<protein>
    <submittedName>
        <fullName evidence="1">Uncharacterized protein</fullName>
    </submittedName>
</protein>
<sequence length="74" mass="8132">LFSITQDLHSSAKELYRNQMTLHIMKKQKTETHVAGLALLPATQRGSATSCLAPTTHSCFIPKLTSLSFTGQDE</sequence>
<feature type="non-terminal residue" evidence="1">
    <location>
        <position position="74"/>
    </location>
</feature>
<name>A0ACB9WEG6_CHAAC</name>
<evidence type="ECO:0000313" key="2">
    <source>
        <dbReference type="Proteomes" id="UP001057452"/>
    </source>
</evidence>
<comment type="caution">
    <text evidence="1">The sequence shown here is derived from an EMBL/GenBank/DDBJ whole genome shotgun (WGS) entry which is preliminary data.</text>
</comment>
<proteinExistence type="predicted"/>
<keyword evidence="2" id="KW-1185">Reference proteome</keyword>
<dbReference type="Proteomes" id="UP001057452">
    <property type="component" value="Chromosome 16"/>
</dbReference>